<dbReference type="Proteomes" id="UP000003327">
    <property type="component" value="Unassembled WGS sequence"/>
</dbReference>
<comment type="caution">
    <text evidence="1">The sequence shown here is derived from an EMBL/GenBank/DDBJ whole genome shotgun (WGS) entry which is preliminary data.</text>
</comment>
<proteinExistence type="predicted"/>
<reference evidence="1 2" key="1">
    <citation type="submission" date="2009-09" db="EMBL/GenBank/DDBJ databases">
        <authorList>
            <person name="Weinstock G."/>
            <person name="Sodergren E."/>
            <person name="Clifton S."/>
            <person name="Fulton L."/>
            <person name="Fulton B."/>
            <person name="Courtney L."/>
            <person name="Fronick C."/>
            <person name="Harrison M."/>
            <person name="Strong C."/>
            <person name="Farmer C."/>
            <person name="Delahaunty K."/>
            <person name="Markovic C."/>
            <person name="Hall O."/>
            <person name="Minx P."/>
            <person name="Tomlinson C."/>
            <person name="Mitreva M."/>
            <person name="Nelson J."/>
            <person name="Hou S."/>
            <person name="Wollam A."/>
            <person name="Pepin K.H."/>
            <person name="Johnson M."/>
            <person name="Bhonagiri V."/>
            <person name="Nash W.E."/>
            <person name="Warren W."/>
            <person name="Chinwalla A."/>
            <person name="Mardis E.R."/>
            <person name="Wilson R.K."/>
        </authorList>
    </citation>
    <scope>NUCLEOTIDE SEQUENCE [LARGE SCALE GENOMIC DNA]</scope>
    <source>
        <strain evidence="1 2">F0319</strain>
    </source>
</reference>
<dbReference type="AlphaFoldDB" id="C9MSU5"/>
<dbReference type="EMBL" id="ACVA01000067">
    <property type="protein sequence ID" value="EEX17421.1"/>
    <property type="molecule type" value="Genomic_DNA"/>
</dbReference>
<evidence type="ECO:0000313" key="2">
    <source>
        <dbReference type="Proteomes" id="UP000003327"/>
    </source>
</evidence>
<accession>C9MSU5</accession>
<organism evidence="1 2">
    <name type="scientific">Prevotella veroralis F0319</name>
    <dbReference type="NCBI Taxonomy" id="649761"/>
    <lineage>
        <taxon>Bacteria</taxon>
        <taxon>Pseudomonadati</taxon>
        <taxon>Bacteroidota</taxon>
        <taxon>Bacteroidia</taxon>
        <taxon>Bacteroidales</taxon>
        <taxon>Prevotellaceae</taxon>
        <taxon>Prevotella</taxon>
    </lineage>
</organism>
<evidence type="ECO:0000313" key="1">
    <source>
        <dbReference type="EMBL" id="EEX17421.1"/>
    </source>
</evidence>
<name>C9MSU5_9BACT</name>
<sequence>MIAHLLLYSNKVFYISHRSFPCKFLFLLLFLCQTNIQQVKIYSVA</sequence>
<protein>
    <submittedName>
        <fullName evidence="1">Uncharacterized protein</fullName>
    </submittedName>
</protein>
<gene>
    <name evidence="1" type="ORF">HMPREF0973_02714</name>
</gene>
<keyword evidence="2" id="KW-1185">Reference proteome</keyword>
<dbReference type="HOGENOM" id="CLU_3203726_0_0_10"/>